<dbReference type="EMBL" id="GBHO01026887">
    <property type="protein sequence ID" value="JAG16717.1"/>
    <property type="molecule type" value="Transcribed_RNA"/>
</dbReference>
<proteinExistence type="predicted"/>
<feature type="compositionally biased region" description="Polar residues" evidence="1">
    <location>
        <begin position="768"/>
        <end position="781"/>
    </location>
</feature>
<name>A0A0A9XD40_LYGHE</name>
<evidence type="ECO:0000313" key="2">
    <source>
        <dbReference type="EMBL" id="JAG16717.1"/>
    </source>
</evidence>
<feature type="compositionally biased region" description="Basic and acidic residues" evidence="1">
    <location>
        <begin position="796"/>
        <end position="806"/>
    </location>
</feature>
<reference evidence="3" key="1">
    <citation type="journal article" date="2014" name="PLoS ONE">
        <title>Transcriptome-Based Identification of ABC Transporters in the Western Tarnished Plant Bug Lygus hesperus.</title>
        <authorList>
            <person name="Hull J.J."/>
            <person name="Chaney K."/>
            <person name="Geib S.M."/>
            <person name="Fabrick J.A."/>
            <person name="Brent C.S."/>
            <person name="Walsh D."/>
            <person name="Lavine L.C."/>
        </authorList>
    </citation>
    <scope>NUCLEOTIDE SEQUENCE</scope>
</reference>
<accession>A0A0A9XD40</accession>
<evidence type="ECO:0000313" key="3">
    <source>
        <dbReference type="EMBL" id="JAG16718.1"/>
    </source>
</evidence>
<reference evidence="3" key="2">
    <citation type="submission" date="2014-07" db="EMBL/GenBank/DDBJ databases">
        <authorList>
            <person name="Hull J."/>
        </authorList>
    </citation>
    <scope>NUCLEOTIDE SEQUENCE</scope>
</reference>
<evidence type="ECO:0000256" key="1">
    <source>
        <dbReference type="SAM" id="MobiDB-lite"/>
    </source>
</evidence>
<feature type="region of interest" description="Disordered" evidence="1">
    <location>
        <begin position="118"/>
        <end position="137"/>
    </location>
</feature>
<dbReference type="EMBL" id="GBHO01026886">
    <property type="protein sequence ID" value="JAG16718.1"/>
    <property type="molecule type" value="Transcribed_RNA"/>
</dbReference>
<protein>
    <submittedName>
        <fullName evidence="3">Zinc finger CCCH domain-containing protein 6</fullName>
    </submittedName>
</protein>
<sequence length="806" mass="90929">MDVAVTLQRVECPLCKKEVDKVGRTLADHECSPVLKLPNTDTTTPTKDQKCTVFKCSKCKNDVVKVGQKIMGHKCRMLLRCNVTDKTENPKSTVEDQKCHLVKCPHCNRQILQVGGKSSHTCMRGPPRQGNPSSTLTSSKILGMKRVEKRFKCSLCQKDLKKLGGKILGHECRVKRENIRTSGHLYHALTMKVNRNNGNHAQPSEGKVENPAFINTNNSKEVSQSQISLDAKWQSCDGVQDISSHHHPKIKIESQENSFEYTNLSNIHSDTCINVDSWVKEHMDKGVVRFYKPKGSLLHSHPDLSENDLIIMILNEAQCAMLKQYGKDCICVDVTKELKDDFELVTLMVLDEHGQGLPCCFMLTNRVDSKTMEILFNVIKTVVGYSIGATVLMTDVSPVYWTAWNIVMRCVPLNWLYSSWQVEAAWKKNFNLIRSVDKRTAVQKALTTVCQATDEITFTQLLGSTLEEWGLDQDTVDFSSYFISEFSHNVTNWAYCYRKHLGDEKILHFEQMHVVLESIQQLGDQTKSLDAFIMALMKFIADNFANLSDCIISRDQSVDATSKIAKIMSNHREARYLKIFQVTKTVKGWSLLEGENVNHKVVVNNLTCNCKLKCDLCRICLHSYKCSCPESSTTICSHIHYLVMNGCIADPLVQSVEPTSSDGTISVMFDSDLGVDFFVPNVLEARLEPTINSVTSLETNDSTKSPQLITLLPQSPTSKPAHKSFDDLENRKQMLRRDFQQILDSVKTFEDLDALESLMKPYIPTKVGSPSSTQIFATSTRTPEDEAIDMPSKTIQKNEDKQSYIS</sequence>
<dbReference type="AlphaFoldDB" id="A0A0A9XD40"/>
<gene>
    <name evidence="3" type="primary">Zc3h6_3</name>
    <name evidence="2" type="synonym">Zc3h6_4</name>
    <name evidence="2" type="ORF">CM83_77943</name>
    <name evidence="3" type="ORF">CM83_77944</name>
</gene>
<organism evidence="3">
    <name type="scientific">Lygus hesperus</name>
    <name type="common">Western plant bug</name>
    <dbReference type="NCBI Taxonomy" id="30085"/>
    <lineage>
        <taxon>Eukaryota</taxon>
        <taxon>Metazoa</taxon>
        <taxon>Ecdysozoa</taxon>
        <taxon>Arthropoda</taxon>
        <taxon>Hexapoda</taxon>
        <taxon>Insecta</taxon>
        <taxon>Pterygota</taxon>
        <taxon>Neoptera</taxon>
        <taxon>Paraneoptera</taxon>
        <taxon>Hemiptera</taxon>
        <taxon>Heteroptera</taxon>
        <taxon>Panheteroptera</taxon>
        <taxon>Cimicomorpha</taxon>
        <taxon>Miridae</taxon>
        <taxon>Mirini</taxon>
        <taxon>Lygus</taxon>
    </lineage>
</organism>
<feature type="region of interest" description="Disordered" evidence="1">
    <location>
        <begin position="767"/>
        <end position="806"/>
    </location>
</feature>